<dbReference type="PANTHER" id="PTHR47129">
    <property type="entry name" value="QUINONE OXIDOREDUCTASE 2"/>
    <property type="match status" value="1"/>
</dbReference>
<reference evidence="2" key="1">
    <citation type="journal article" date="2019" name="Int. J. Syst. Evol. Microbiol.">
        <title>The Global Catalogue of Microorganisms (GCM) 10K type strain sequencing project: providing services to taxonomists for standard genome sequencing and annotation.</title>
        <authorList>
            <consortium name="The Broad Institute Genomics Platform"/>
            <consortium name="The Broad Institute Genome Sequencing Center for Infectious Disease"/>
            <person name="Wu L."/>
            <person name="Ma J."/>
        </authorList>
    </citation>
    <scope>NUCLEOTIDE SEQUENCE [LARGE SCALE GENOMIC DNA]</scope>
    <source>
        <strain evidence="2">CECT 8482</strain>
    </source>
</reference>
<evidence type="ECO:0008006" key="3">
    <source>
        <dbReference type="Google" id="ProtNLM"/>
    </source>
</evidence>
<evidence type="ECO:0000313" key="2">
    <source>
        <dbReference type="Proteomes" id="UP001243846"/>
    </source>
</evidence>
<organism evidence="1 2">
    <name type="scientific">Paracoccus cavernae</name>
    <dbReference type="NCBI Taxonomy" id="1571207"/>
    <lineage>
        <taxon>Bacteria</taxon>
        <taxon>Pseudomonadati</taxon>
        <taxon>Pseudomonadota</taxon>
        <taxon>Alphaproteobacteria</taxon>
        <taxon>Rhodobacterales</taxon>
        <taxon>Paracoccaceae</taxon>
        <taxon>Paracoccus</taxon>
    </lineage>
</organism>
<dbReference type="Gene3D" id="3.40.50.720">
    <property type="entry name" value="NAD(P)-binding Rossmann-like Domain"/>
    <property type="match status" value="1"/>
</dbReference>
<dbReference type="InterPro" id="IPR052718">
    <property type="entry name" value="NmrA-type_oxidoreductase"/>
</dbReference>
<dbReference type="Gene3D" id="3.90.25.10">
    <property type="entry name" value="UDP-galactose 4-epimerase, domain 1"/>
    <property type="match status" value="1"/>
</dbReference>
<dbReference type="PANTHER" id="PTHR47129:SF1">
    <property type="entry name" value="NMRA-LIKE DOMAIN-CONTAINING PROTEIN"/>
    <property type="match status" value="1"/>
</dbReference>
<dbReference type="EMBL" id="JAUFRC010000001">
    <property type="protein sequence ID" value="MDN3712498.1"/>
    <property type="molecule type" value="Genomic_DNA"/>
</dbReference>
<dbReference type="Proteomes" id="UP001243846">
    <property type="component" value="Unassembled WGS sequence"/>
</dbReference>
<dbReference type="SUPFAM" id="SSF51735">
    <property type="entry name" value="NAD(P)-binding Rossmann-fold domains"/>
    <property type="match status" value="1"/>
</dbReference>
<keyword evidence="2" id="KW-1185">Reference proteome</keyword>
<accession>A0ABT8D6V5</accession>
<gene>
    <name evidence="1" type="ORF">QWZ10_13420</name>
</gene>
<name>A0ABT8D6V5_9RHOB</name>
<evidence type="ECO:0000313" key="1">
    <source>
        <dbReference type="EMBL" id="MDN3712498.1"/>
    </source>
</evidence>
<comment type="caution">
    <text evidence="1">The sequence shown here is derived from an EMBL/GenBank/DDBJ whole genome shotgun (WGS) entry which is preliminary data.</text>
</comment>
<sequence length="110" mass="11847">MGEAAANMLLQEGHEGKTYTLTGPSSWSYADIVAALSRRAGRPLVYQDIPEAALADGLRAAGLPEFVIWLTLGTIRDIRDGQYDLPSRDLATLLGKEPQSLDEMLGAVFA</sequence>
<protein>
    <recommendedName>
        <fullName evidence="3">NmrA-like domain-containing protein</fullName>
    </recommendedName>
</protein>
<proteinExistence type="predicted"/>
<dbReference type="InterPro" id="IPR036291">
    <property type="entry name" value="NAD(P)-bd_dom_sf"/>
</dbReference>